<proteinExistence type="predicted"/>
<evidence type="ECO:0000313" key="6">
    <source>
        <dbReference type="Proteomes" id="UP000283530"/>
    </source>
</evidence>
<keyword evidence="6" id="KW-1185">Reference proteome</keyword>
<dbReference type="InterPro" id="IPR037045">
    <property type="entry name" value="S8pro/Inhibitor_I9_sf"/>
</dbReference>
<dbReference type="AlphaFoldDB" id="A0A3S3R2F2"/>
<dbReference type="Proteomes" id="UP000283530">
    <property type="component" value="Unassembled WGS sequence"/>
</dbReference>
<evidence type="ECO:0000313" key="3">
    <source>
        <dbReference type="EMBL" id="RWR91069.1"/>
    </source>
</evidence>
<name>A0A3S3R2F2_9MAGN</name>
<dbReference type="STRING" id="337451.A0A3S3R2F2"/>
<reference evidence="4 6" key="1">
    <citation type="journal article" date="2019" name="Nat. Plants">
        <title>Stout camphor tree genome fills gaps in understanding of flowering plant genome evolution.</title>
        <authorList>
            <person name="Chaw S.M."/>
            <person name="Liu Y.C."/>
            <person name="Wu Y.W."/>
            <person name="Wang H.Y."/>
            <person name="Lin C.I."/>
            <person name="Wu C.S."/>
            <person name="Ke H.M."/>
            <person name="Chang L.Y."/>
            <person name="Hsu C.Y."/>
            <person name="Yang H.T."/>
            <person name="Sudianto E."/>
            <person name="Hsu M.H."/>
            <person name="Wu K.P."/>
            <person name="Wang L.N."/>
            <person name="Leebens-Mack J.H."/>
            <person name="Tsai I.J."/>
        </authorList>
    </citation>
    <scope>NUCLEOTIDE SEQUENCE [LARGE SCALE GENOMIC DNA]</scope>
    <source>
        <strain evidence="6">cv. Chaw 1501</strain>
        <tissue evidence="4">Young leaves</tissue>
    </source>
</reference>
<dbReference type="Pfam" id="PF05922">
    <property type="entry name" value="Inhibitor_I9"/>
    <property type="match status" value="1"/>
</dbReference>
<keyword evidence="4" id="KW-0378">Hydrolase</keyword>
<dbReference type="GO" id="GO:0006508">
    <property type="term" value="P:proteolysis"/>
    <property type="evidence" value="ECO:0007669"/>
    <property type="project" value="UniProtKB-KW"/>
</dbReference>
<dbReference type="EMBL" id="QPKB01000063">
    <property type="protein sequence ID" value="RWR97798.1"/>
    <property type="molecule type" value="Genomic_DNA"/>
</dbReference>
<dbReference type="GO" id="GO:0008233">
    <property type="term" value="F:peptidase activity"/>
    <property type="evidence" value="ECO:0007669"/>
    <property type="project" value="UniProtKB-KW"/>
</dbReference>
<dbReference type="EMBL" id="QPKB01000010">
    <property type="protein sequence ID" value="RWR94322.1"/>
    <property type="molecule type" value="Genomic_DNA"/>
</dbReference>
<dbReference type="Gene3D" id="3.30.70.80">
    <property type="entry name" value="Peptidase S8 propeptide/proteinase inhibitor I9"/>
    <property type="match status" value="1"/>
</dbReference>
<evidence type="ECO:0000313" key="2">
    <source>
        <dbReference type="EMBL" id="RWR83838.1"/>
    </source>
</evidence>
<comment type="caution">
    <text evidence="4">The sequence shown here is derived from an EMBL/GenBank/DDBJ whole genome shotgun (WGS) entry which is preliminary data.</text>
</comment>
<feature type="domain" description="Inhibitor I9" evidence="1">
    <location>
        <begin position="2"/>
        <end position="29"/>
    </location>
</feature>
<organism evidence="4 6">
    <name type="scientific">Cinnamomum micranthum f. kanehirae</name>
    <dbReference type="NCBI Taxonomy" id="337451"/>
    <lineage>
        <taxon>Eukaryota</taxon>
        <taxon>Viridiplantae</taxon>
        <taxon>Streptophyta</taxon>
        <taxon>Embryophyta</taxon>
        <taxon>Tracheophyta</taxon>
        <taxon>Spermatophyta</taxon>
        <taxon>Magnoliopsida</taxon>
        <taxon>Magnoliidae</taxon>
        <taxon>Laurales</taxon>
        <taxon>Lauraceae</taxon>
        <taxon>Cinnamomum</taxon>
    </lineage>
</organism>
<accession>A0A3S3R2F2</accession>
<sequence>MLLYSYSQVMHGFSASLTATQLSKLEKLPAHRATYHKSFGKLFTTHTPPTHQAMDQAIADGVDIMSLSLGLKMRNIIYKIQQRFVMSAATKYTFSGRRL</sequence>
<gene>
    <name evidence="2" type="ORF">CKAN_01261200</name>
    <name evidence="3" type="ORF">CKAN_02020700</name>
    <name evidence="4" type="ORF">CKAN_02360800</name>
    <name evidence="5" type="ORF">CKAN_02725600</name>
</gene>
<evidence type="ECO:0000313" key="5">
    <source>
        <dbReference type="EMBL" id="RWR97798.1"/>
    </source>
</evidence>
<evidence type="ECO:0000259" key="1">
    <source>
        <dbReference type="Pfam" id="PF05922"/>
    </source>
</evidence>
<dbReference type="InterPro" id="IPR010259">
    <property type="entry name" value="S8pro/Inhibitor_I9"/>
</dbReference>
<dbReference type="EMBL" id="QPKB01000004">
    <property type="protein sequence ID" value="RWR83838.1"/>
    <property type="molecule type" value="Genomic_DNA"/>
</dbReference>
<evidence type="ECO:0000313" key="4">
    <source>
        <dbReference type="EMBL" id="RWR94322.1"/>
    </source>
</evidence>
<keyword evidence="4" id="KW-0645">Protease</keyword>
<dbReference type="EMBL" id="QPKB01000008">
    <property type="protein sequence ID" value="RWR91069.1"/>
    <property type="molecule type" value="Genomic_DNA"/>
</dbReference>
<dbReference type="OrthoDB" id="2014869at2759"/>
<protein>
    <submittedName>
        <fullName evidence="4">Subtilisin-like protein protease SBT1.7</fullName>
    </submittedName>
</protein>